<dbReference type="RefSeq" id="WP_150559277.1">
    <property type="nucleotide sequence ID" value="NZ_CABPST010000003.1"/>
</dbReference>
<feature type="chain" id="PRO_5022856405" evidence="2">
    <location>
        <begin position="28"/>
        <end position="148"/>
    </location>
</feature>
<proteinExistence type="predicted"/>
<gene>
    <name evidence="3" type="ORF">PBR20603_01914</name>
</gene>
<accession>A0A5E5BS65</accession>
<dbReference type="OrthoDB" id="8943024at2"/>
<evidence type="ECO:0000313" key="3">
    <source>
        <dbReference type="EMBL" id="VVE87972.1"/>
    </source>
</evidence>
<feature type="signal peptide" evidence="2">
    <location>
        <begin position="1"/>
        <end position="27"/>
    </location>
</feature>
<evidence type="ECO:0000256" key="2">
    <source>
        <dbReference type="SAM" id="SignalP"/>
    </source>
</evidence>
<protein>
    <submittedName>
        <fullName evidence="3">Uncharacterized protein</fullName>
    </submittedName>
</protein>
<name>A0A5E5BS65_9BURK</name>
<feature type="region of interest" description="Disordered" evidence="1">
    <location>
        <begin position="122"/>
        <end position="148"/>
    </location>
</feature>
<dbReference type="Proteomes" id="UP000382040">
    <property type="component" value="Unassembled WGS sequence"/>
</dbReference>
<organism evidence="3 4">
    <name type="scientific">Pandoraea bronchicola</name>
    <dbReference type="NCBI Taxonomy" id="2508287"/>
    <lineage>
        <taxon>Bacteria</taxon>
        <taxon>Pseudomonadati</taxon>
        <taxon>Pseudomonadota</taxon>
        <taxon>Betaproteobacteria</taxon>
        <taxon>Burkholderiales</taxon>
        <taxon>Burkholderiaceae</taxon>
        <taxon>Pandoraea</taxon>
    </lineage>
</organism>
<sequence length="148" mass="14944">MFKITVKTTRSAMFCLAAAGFASTAQADITGAAGVPVAVSDALLASTRAANLQQSVVANLSGATPAVIAPVHATNTASNSVRLWDEVIPPAPAPKPTQASMTSPGQLQPAFAVSSYSPYSPASQSSGMQTTSLKVNASIGRVPTGMPR</sequence>
<reference evidence="3 4" key="1">
    <citation type="submission" date="2019-08" db="EMBL/GenBank/DDBJ databases">
        <authorList>
            <person name="Peeters C."/>
        </authorList>
    </citation>
    <scope>NUCLEOTIDE SEQUENCE [LARGE SCALE GENOMIC DNA]</scope>
    <source>
        <strain evidence="3 4">LMG 20603</strain>
    </source>
</reference>
<evidence type="ECO:0000256" key="1">
    <source>
        <dbReference type="SAM" id="MobiDB-lite"/>
    </source>
</evidence>
<dbReference type="AlphaFoldDB" id="A0A5E5BS65"/>
<keyword evidence="4" id="KW-1185">Reference proteome</keyword>
<dbReference type="EMBL" id="CABPST010000003">
    <property type="protein sequence ID" value="VVE87972.1"/>
    <property type="molecule type" value="Genomic_DNA"/>
</dbReference>
<keyword evidence="2" id="KW-0732">Signal</keyword>
<evidence type="ECO:0000313" key="4">
    <source>
        <dbReference type="Proteomes" id="UP000382040"/>
    </source>
</evidence>